<dbReference type="OrthoDB" id="3473305at2759"/>
<reference evidence="1 2" key="1">
    <citation type="journal article" date="2018" name="New Phytol.">
        <title>Comparative genomics and transcriptomics depict ericoid mycorrhizal fungi as versatile saprotrophs and plant mutualists.</title>
        <authorList>
            <person name="Martino E."/>
            <person name="Morin E."/>
            <person name="Grelet G.A."/>
            <person name="Kuo A."/>
            <person name="Kohler A."/>
            <person name="Daghino S."/>
            <person name="Barry K.W."/>
            <person name="Cichocki N."/>
            <person name="Clum A."/>
            <person name="Dockter R.B."/>
            <person name="Hainaut M."/>
            <person name="Kuo R.C."/>
            <person name="LaButti K."/>
            <person name="Lindahl B.D."/>
            <person name="Lindquist E.A."/>
            <person name="Lipzen A."/>
            <person name="Khouja H.R."/>
            <person name="Magnuson J."/>
            <person name="Murat C."/>
            <person name="Ohm R.A."/>
            <person name="Singer S.W."/>
            <person name="Spatafora J.W."/>
            <person name="Wang M."/>
            <person name="Veneault-Fourrey C."/>
            <person name="Henrissat B."/>
            <person name="Grigoriev I.V."/>
            <person name="Martin F.M."/>
            <person name="Perotto S."/>
        </authorList>
    </citation>
    <scope>NUCLEOTIDE SEQUENCE [LARGE SCALE GENOMIC DNA]</scope>
    <source>
        <strain evidence="1 2">ATCC 22711</strain>
    </source>
</reference>
<dbReference type="EMBL" id="KZ679019">
    <property type="protein sequence ID" value="PSS07175.1"/>
    <property type="molecule type" value="Genomic_DNA"/>
</dbReference>
<protein>
    <submittedName>
        <fullName evidence="1">Uncharacterized protein</fullName>
    </submittedName>
</protein>
<name>A0A2T3AQ97_AMORE</name>
<proteinExistence type="predicted"/>
<sequence>MVGKPISPLTIFEKQYPDEIKEVRYLAVSTKLWNETSHHDIKVVWPLIDFMSLRELLVITDIDHERMCLAQIRSMRLRPWLIPEDIEDQMDVLRAHYETYGPEYHPLPRKPSVRVTKDRQGILNGDEMHIILRDLGRAYLDSRISSVVGRWTSRD</sequence>
<accession>A0A2T3AQ97</accession>
<dbReference type="RefSeq" id="XP_024716831.1">
    <property type="nucleotide sequence ID" value="XM_024867174.1"/>
</dbReference>
<dbReference type="InParanoid" id="A0A2T3AQ97"/>
<keyword evidence="2" id="KW-1185">Reference proteome</keyword>
<dbReference type="GeneID" id="36575255"/>
<dbReference type="AlphaFoldDB" id="A0A2T3AQ97"/>
<evidence type="ECO:0000313" key="1">
    <source>
        <dbReference type="EMBL" id="PSS07175.1"/>
    </source>
</evidence>
<dbReference type="Proteomes" id="UP000241818">
    <property type="component" value="Unassembled WGS sequence"/>
</dbReference>
<gene>
    <name evidence="1" type="ORF">M430DRAFT_37732</name>
</gene>
<evidence type="ECO:0000313" key="2">
    <source>
        <dbReference type="Proteomes" id="UP000241818"/>
    </source>
</evidence>
<organism evidence="1 2">
    <name type="scientific">Amorphotheca resinae ATCC 22711</name>
    <dbReference type="NCBI Taxonomy" id="857342"/>
    <lineage>
        <taxon>Eukaryota</taxon>
        <taxon>Fungi</taxon>
        <taxon>Dikarya</taxon>
        <taxon>Ascomycota</taxon>
        <taxon>Pezizomycotina</taxon>
        <taxon>Leotiomycetes</taxon>
        <taxon>Helotiales</taxon>
        <taxon>Amorphothecaceae</taxon>
        <taxon>Amorphotheca</taxon>
    </lineage>
</organism>